<accession>A0A3P6FV17</accession>
<sequence length="73" mass="8779">MKDSTCPQTLRKLAAHAIIYHLWLERNNRLHNAVFSSTDRIFKDIDRHIRNTILARKGRKKFHSLMCTWLRFS</sequence>
<gene>
    <name evidence="1" type="ORF">BOLC8T49499H</name>
</gene>
<proteinExistence type="predicted"/>
<organism evidence="1">
    <name type="scientific">Brassica oleracea</name>
    <name type="common">Wild cabbage</name>
    <dbReference type="NCBI Taxonomy" id="3712"/>
    <lineage>
        <taxon>Eukaryota</taxon>
        <taxon>Viridiplantae</taxon>
        <taxon>Streptophyta</taxon>
        <taxon>Embryophyta</taxon>
        <taxon>Tracheophyta</taxon>
        <taxon>Spermatophyta</taxon>
        <taxon>Magnoliopsida</taxon>
        <taxon>eudicotyledons</taxon>
        <taxon>Gunneridae</taxon>
        <taxon>Pentapetalae</taxon>
        <taxon>rosids</taxon>
        <taxon>malvids</taxon>
        <taxon>Brassicales</taxon>
        <taxon>Brassicaceae</taxon>
        <taxon>Brassiceae</taxon>
        <taxon>Brassica</taxon>
    </lineage>
</organism>
<protein>
    <submittedName>
        <fullName evidence="1">Uncharacterized protein</fullName>
    </submittedName>
</protein>
<name>A0A3P6FV17_BRAOL</name>
<dbReference type="AlphaFoldDB" id="A0A3P6FV17"/>
<reference evidence="1" key="1">
    <citation type="submission" date="2018-11" db="EMBL/GenBank/DDBJ databases">
        <authorList>
            <consortium name="Genoscope - CEA"/>
            <person name="William W."/>
        </authorList>
    </citation>
    <scope>NUCLEOTIDE SEQUENCE</scope>
</reference>
<evidence type="ECO:0000313" key="1">
    <source>
        <dbReference type="EMBL" id="VDD56270.1"/>
    </source>
</evidence>
<dbReference type="EMBL" id="LR031879">
    <property type="protein sequence ID" value="VDD56270.1"/>
    <property type="molecule type" value="Genomic_DNA"/>
</dbReference>